<dbReference type="AlphaFoldDB" id="A0A7W2R3U2"/>
<dbReference type="EMBL" id="JACGLT010000007">
    <property type="protein sequence ID" value="MBA6153149.1"/>
    <property type="molecule type" value="Genomic_DNA"/>
</dbReference>
<keyword evidence="1" id="KW-0732">Signal</keyword>
<name>A0A7W2R3U2_9FLAO</name>
<protein>
    <submittedName>
        <fullName evidence="2">Uncharacterized protein</fullName>
    </submittedName>
</protein>
<sequence>MAKFFLFILISLNAFAQQMDYKSISDDQLKHSLENELLDMEKMGATSQSIFEKFVMETDAYIMSRESYYRFVVHLKYTTDKLLTKDVQNGSDAAKIFEIIEKMKHQKSYQDYVDSRRTDKAKEHWENSTQDGILKLVVDDFDQFTEAEQKRYDGLIILLDRDPYFTHLNITDGKTTKKIMPNIN</sequence>
<evidence type="ECO:0000256" key="1">
    <source>
        <dbReference type="SAM" id="SignalP"/>
    </source>
</evidence>
<dbReference type="Proteomes" id="UP000541857">
    <property type="component" value="Unassembled WGS sequence"/>
</dbReference>
<dbReference type="RefSeq" id="WP_182205451.1">
    <property type="nucleotide sequence ID" value="NZ_JACGLT010000007.1"/>
</dbReference>
<accession>A0A7W2R3U2</accession>
<keyword evidence="3" id="KW-1185">Reference proteome</keyword>
<feature type="chain" id="PRO_5031561429" evidence="1">
    <location>
        <begin position="17"/>
        <end position="184"/>
    </location>
</feature>
<proteinExistence type="predicted"/>
<comment type="caution">
    <text evidence="2">The sequence shown here is derived from an EMBL/GenBank/DDBJ whole genome shotgun (WGS) entry which is preliminary data.</text>
</comment>
<evidence type="ECO:0000313" key="3">
    <source>
        <dbReference type="Proteomes" id="UP000541857"/>
    </source>
</evidence>
<feature type="signal peptide" evidence="1">
    <location>
        <begin position="1"/>
        <end position="16"/>
    </location>
</feature>
<organism evidence="2 3">
    <name type="scientific">Gelidibacter maritimus</name>
    <dbReference type="NCBI Taxonomy" id="2761487"/>
    <lineage>
        <taxon>Bacteria</taxon>
        <taxon>Pseudomonadati</taxon>
        <taxon>Bacteroidota</taxon>
        <taxon>Flavobacteriia</taxon>
        <taxon>Flavobacteriales</taxon>
        <taxon>Flavobacteriaceae</taxon>
        <taxon>Gelidibacter</taxon>
    </lineage>
</organism>
<evidence type="ECO:0000313" key="2">
    <source>
        <dbReference type="EMBL" id="MBA6153149.1"/>
    </source>
</evidence>
<gene>
    <name evidence="2" type="ORF">H3Z82_10460</name>
</gene>
<reference evidence="2 3" key="1">
    <citation type="submission" date="2020-07" db="EMBL/GenBank/DDBJ databases">
        <title>Bacterium isolated from marine sediment.</title>
        <authorList>
            <person name="Shang D."/>
        </authorList>
    </citation>
    <scope>NUCLEOTIDE SEQUENCE [LARGE SCALE GENOMIC DNA]</scope>
    <source>
        <strain evidence="2 3">F6074</strain>
    </source>
</reference>